<protein>
    <submittedName>
        <fullName evidence="5">GntR family transcriptional regulator</fullName>
    </submittedName>
</protein>
<dbReference type="Pfam" id="PF00392">
    <property type="entry name" value="GntR"/>
    <property type="match status" value="1"/>
</dbReference>
<name>A0A365U4I4_9RHOB</name>
<dbReference type="SUPFAM" id="SSF46785">
    <property type="entry name" value="Winged helix' DNA-binding domain"/>
    <property type="match status" value="1"/>
</dbReference>
<evidence type="ECO:0000256" key="3">
    <source>
        <dbReference type="ARBA" id="ARBA00023163"/>
    </source>
</evidence>
<dbReference type="Gene3D" id="3.40.1410.10">
    <property type="entry name" value="Chorismate lyase-like"/>
    <property type="match status" value="1"/>
</dbReference>
<dbReference type="InterPro" id="IPR028978">
    <property type="entry name" value="Chorismate_lyase_/UTRA_dom_sf"/>
</dbReference>
<dbReference type="InterPro" id="IPR011663">
    <property type="entry name" value="UTRA"/>
</dbReference>
<dbReference type="EMBL" id="QNTQ01000024">
    <property type="protein sequence ID" value="RBI82948.1"/>
    <property type="molecule type" value="Genomic_DNA"/>
</dbReference>
<dbReference type="PROSITE" id="PS50949">
    <property type="entry name" value="HTH_GNTR"/>
    <property type="match status" value="1"/>
</dbReference>
<dbReference type="PRINTS" id="PR00035">
    <property type="entry name" value="HTHGNTR"/>
</dbReference>
<proteinExistence type="predicted"/>
<dbReference type="CDD" id="cd07377">
    <property type="entry name" value="WHTH_GntR"/>
    <property type="match status" value="1"/>
</dbReference>
<sequence>MPDDRHRSNLPEGSKAHRIFLLLQEDIAQGVLAPGAVLPGELRLAEDYGVSRVTIRRALEALEAQGMIERRAGSGTVVRARAGDGVRLAGDLATLMPQLVEMGQKTEARLIDFSYTRAAPLVARALGLRDEDRVQRAVRVRLVEGLPFSHLTTHVPADIAANYSEADLATTPLLRLMERGGVRIGHAEQEVTATLAAPQVAGALEVEVGAPLISLTRIVRDEHGRGVEHLSALYRPDRFRLRMELDRVGAGEARHWAPAVLTQGAAE</sequence>
<evidence type="ECO:0000313" key="5">
    <source>
        <dbReference type="EMBL" id="RBI82948.1"/>
    </source>
</evidence>
<dbReference type="Gene3D" id="1.10.10.10">
    <property type="entry name" value="Winged helix-like DNA-binding domain superfamily/Winged helix DNA-binding domain"/>
    <property type="match status" value="1"/>
</dbReference>
<reference evidence="5 6" key="1">
    <citation type="submission" date="2018-07" db="EMBL/GenBank/DDBJ databases">
        <title>Rhodosalinus sp. strain E84T genomic sequence and assembly.</title>
        <authorList>
            <person name="Liu Z.-W."/>
            <person name="Lu D.-C."/>
        </authorList>
    </citation>
    <scope>NUCLEOTIDE SEQUENCE [LARGE SCALE GENOMIC DNA]</scope>
    <source>
        <strain evidence="5 6">E84</strain>
    </source>
</reference>
<keyword evidence="1" id="KW-0805">Transcription regulation</keyword>
<dbReference type="SUPFAM" id="SSF64288">
    <property type="entry name" value="Chorismate lyase-like"/>
    <property type="match status" value="1"/>
</dbReference>
<keyword evidence="3" id="KW-0804">Transcription</keyword>
<dbReference type="InterPro" id="IPR050679">
    <property type="entry name" value="Bact_HTH_transcr_reg"/>
</dbReference>
<keyword evidence="2" id="KW-0238">DNA-binding</keyword>
<dbReference type="GO" id="GO:0003700">
    <property type="term" value="F:DNA-binding transcription factor activity"/>
    <property type="evidence" value="ECO:0007669"/>
    <property type="project" value="InterPro"/>
</dbReference>
<organism evidence="5 6">
    <name type="scientific">Rhodosalinus halophilus</name>
    <dbReference type="NCBI Taxonomy" id="2259333"/>
    <lineage>
        <taxon>Bacteria</taxon>
        <taxon>Pseudomonadati</taxon>
        <taxon>Pseudomonadota</taxon>
        <taxon>Alphaproteobacteria</taxon>
        <taxon>Rhodobacterales</taxon>
        <taxon>Paracoccaceae</taxon>
        <taxon>Rhodosalinus</taxon>
    </lineage>
</organism>
<keyword evidence="6" id="KW-1185">Reference proteome</keyword>
<evidence type="ECO:0000256" key="2">
    <source>
        <dbReference type="ARBA" id="ARBA00023125"/>
    </source>
</evidence>
<dbReference type="SMART" id="SM00345">
    <property type="entry name" value="HTH_GNTR"/>
    <property type="match status" value="1"/>
</dbReference>
<evidence type="ECO:0000259" key="4">
    <source>
        <dbReference type="PROSITE" id="PS50949"/>
    </source>
</evidence>
<dbReference type="PANTHER" id="PTHR44846">
    <property type="entry name" value="MANNOSYL-D-GLYCERATE TRANSPORT/METABOLISM SYSTEM REPRESSOR MNGR-RELATED"/>
    <property type="match status" value="1"/>
</dbReference>
<gene>
    <name evidence="5" type="ORF">DRV85_17405</name>
</gene>
<dbReference type="PANTHER" id="PTHR44846:SF1">
    <property type="entry name" value="MANNOSYL-D-GLYCERATE TRANSPORT_METABOLISM SYSTEM REPRESSOR MNGR-RELATED"/>
    <property type="match status" value="1"/>
</dbReference>
<dbReference type="GO" id="GO:0003677">
    <property type="term" value="F:DNA binding"/>
    <property type="evidence" value="ECO:0007669"/>
    <property type="project" value="UniProtKB-KW"/>
</dbReference>
<dbReference type="SMART" id="SM00866">
    <property type="entry name" value="UTRA"/>
    <property type="match status" value="1"/>
</dbReference>
<dbReference type="InterPro" id="IPR000524">
    <property type="entry name" value="Tscrpt_reg_HTH_GntR"/>
</dbReference>
<dbReference type="RefSeq" id="WP_113290749.1">
    <property type="nucleotide sequence ID" value="NZ_QNTQ01000024.1"/>
</dbReference>
<evidence type="ECO:0000256" key="1">
    <source>
        <dbReference type="ARBA" id="ARBA00023015"/>
    </source>
</evidence>
<dbReference type="Proteomes" id="UP000253370">
    <property type="component" value="Unassembled WGS sequence"/>
</dbReference>
<dbReference type="InterPro" id="IPR036388">
    <property type="entry name" value="WH-like_DNA-bd_sf"/>
</dbReference>
<evidence type="ECO:0000313" key="6">
    <source>
        <dbReference type="Proteomes" id="UP000253370"/>
    </source>
</evidence>
<dbReference type="AlphaFoldDB" id="A0A365U4I4"/>
<dbReference type="Pfam" id="PF07702">
    <property type="entry name" value="UTRA"/>
    <property type="match status" value="1"/>
</dbReference>
<dbReference type="GO" id="GO:0045892">
    <property type="term" value="P:negative regulation of DNA-templated transcription"/>
    <property type="evidence" value="ECO:0007669"/>
    <property type="project" value="TreeGrafter"/>
</dbReference>
<accession>A0A365U4I4</accession>
<dbReference type="OrthoDB" id="7173258at2"/>
<comment type="caution">
    <text evidence="5">The sequence shown here is derived from an EMBL/GenBank/DDBJ whole genome shotgun (WGS) entry which is preliminary data.</text>
</comment>
<feature type="domain" description="HTH gntR-type" evidence="4">
    <location>
        <begin position="13"/>
        <end position="81"/>
    </location>
</feature>
<dbReference type="InterPro" id="IPR036390">
    <property type="entry name" value="WH_DNA-bd_sf"/>
</dbReference>